<feature type="region of interest" description="Disordered" evidence="1">
    <location>
        <begin position="16"/>
        <end position="41"/>
    </location>
</feature>
<keyword evidence="5" id="KW-1185">Reference proteome</keyword>
<organism evidence="4 5">
    <name type="scientific">Kluyveromyces dobzhanskii CBS 2104</name>
    <dbReference type="NCBI Taxonomy" id="1427455"/>
    <lineage>
        <taxon>Eukaryota</taxon>
        <taxon>Fungi</taxon>
        <taxon>Dikarya</taxon>
        <taxon>Ascomycota</taxon>
        <taxon>Saccharomycotina</taxon>
        <taxon>Saccharomycetes</taxon>
        <taxon>Saccharomycetales</taxon>
        <taxon>Saccharomycetaceae</taxon>
        <taxon>Kluyveromyces</taxon>
    </lineage>
</organism>
<feature type="transmembrane region" description="Helical" evidence="2">
    <location>
        <begin position="54"/>
        <end position="74"/>
    </location>
</feature>
<dbReference type="Proteomes" id="UP000031516">
    <property type="component" value="Unassembled WGS sequence"/>
</dbReference>
<dbReference type="PROSITE" id="PS50033">
    <property type="entry name" value="UBX"/>
    <property type="match status" value="1"/>
</dbReference>
<sequence length="414" mass="48025">MVFNIFSRLSAQAQPAASFTPLPGSFPEDNNNDNEEQPEQNTVLNVGVPRILKICLYLPLIVLYYFLNILLTSVEIFRPVGKIFHFYTRKDNHFNDDLGNQFINVIDLLSSSADSNEQSGYTFNMLYNVENGMLKKHMIKGGYTDVLRRCSSDGKFAIVYFFNPLLYDPFEYVRNILTSTEFVESVQKYNCIIWFCDVTTPQGLQTANSLKIRQFPFLGALEPQRSNKMKLIVRVEGRLFDYDFGSFESKLATNYTTLVAIRRQRQYQEMQRLLREQQDSRFQESLERDQQRDRSIEEGELKQKWLIWRKSVLAPEPSAGGCRVSIRLGNERVIRRFDESLPIEEIYAFVALKRADLLSDNGNDDTSEQEKPNYEYQYDFQLYSPVPRAHLDPATLISEERAIFPSGTIVVESE</sequence>
<dbReference type="PANTHER" id="PTHR23322:SF103">
    <property type="entry name" value="UBX DOMAIN-CONTAINING PROTEIN 3"/>
    <property type="match status" value="1"/>
</dbReference>
<dbReference type="Gene3D" id="3.10.20.90">
    <property type="entry name" value="Phosphatidylinositol 3-kinase Catalytic Subunit, Chain A, domain 1"/>
    <property type="match status" value="1"/>
</dbReference>
<accession>A0A0A8LC13</accession>
<evidence type="ECO:0000313" key="5">
    <source>
        <dbReference type="Proteomes" id="UP000031516"/>
    </source>
</evidence>
<dbReference type="AlphaFoldDB" id="A0A0A8LC13"/>
<gene>
    <name evidence="4" type="ORF">KLDO_g3891</name>
</gene>
<dbReference type="Gene3D" id="3.40.30.10">
    <property type="entry name" value="Glutaredoxin"/>
    <property type="match status" value="1"/>
</dbReference>
<evidence type="ECO:0000256" key="1">
    <source>
        <dbReference type="SAM" id="MobiDB-lite"/>
    </source>
</evidence>
<dbReference type="GO" id="GO:0005783">
    <property type="term" value="C:endoplasmic reticulum"/>
    <property type="evidence" value="ECO:0007669"/>
    <property type="project" value="TreeGrafter"/>
</dbReference>
<dbReference type="SMART" id="SM00166">
    <property type="entry name" value="UBX"/>
    <property type="match status" value="1"/>
</dbReference>
<evidence type="ECO:0000256" key="2">
    <source>
        <dbReference type="SAM" id="Phobius"/>
    </source>
</evidence>
<dbReference type="SMART" id="SM00594">
    <property type="entry name" value="UAS"/>
    <property type="match status" value="1"/>
</dbReference>
<dbReference type="InterPro" id="IPR036249">
    <property type="entry name" value="Thioredoxin-like_sf"/>
</dbReference>
<reference evidence="4 5" key="1">
    <citation type="submission" date="2014-03" db="EMBL/GenBank/DDBJ databases">
        <title>The genome of Kluyveromyces dobzhanskii.</title>
        <authorList>
            <person name="Nystedt B."/>
            <person name="Astrom S."/>
        </authorList>
    </citation>
    <scope>NUCLEOTIDE SEQUENCE [LARGE SCALE GENOMIC DNA]</scope>
    <source>
        <strain evidence="4 5">CBS 2104</strain>
    </source>
</reference>
<protein>
    <submittedName>
        <fullName evidence="4">WGS project CCBQ000000000 data, contig 00015</fullName>
    </submittedName>
</protein>
<name>A0A0A8LC13_9SACH</name>
<dbReference type="Pfam" id="PF00789">
    <property type="entry name" value="UBX"/>
    <property type="match status" value="1"/>
</dbReference>
<dbReference type="InterPro" id="IPR050730">
    <property type="entry name" value="UBX_domain-protein"/>
</dbReference>
<dbReference type="GO" id="GO:0043130">
    <property type="term" value="F:ubiquitin binding"/>
    <property type="evidence" value="ECO:0007669"/>
    <property type="project" value="TreeGrafter"/>
</dbReference>
<comment type="caution">
    <text evidence="4">The sequence shown here is derived from an EMBL/GenBank/DDBJ whole genome shotgun (WGS) entry which is preliminary data.</text>
</comment>
<keyword evidence="2" id="KW-0472">Membrane</keyword>
<evidence type="ECO:0000313" key="4">
    <source>
        <dbReference type="EMBL" id="CDO95658.1"/>
    </source>
</evidence>
<keyword evidence="2" id="KW-0812">Transmembrane</keyword>
<dbReference type="OrthoDB" id="1026733at2759"/>
<dbReference type="GO" id="GO:0036503">
    <property type="term" value="P:ERAD pathway"/>
    <property type="evidence" value="ECO:0007669"/>
    <property type="project" value="TreeGrafter"/>
</dbReference>
<feature type="domain" description="UBX" evidence="3">
    <location>
        <begin position="317"/>
        <end position="414"/>
    </location>
</feature>
<proteinExistence type="predicted"/>
<evidence type="ECO:0000259" key="3">
    <source>
        <dbReference type="PROSITE" id="PS50033"/>
    </source>
</evidence>
<dbReference type="SUPFAM" id="SSF52833">
    <property type="entry name" value="Thioredoxin-like"/>
    <property type="match status" value="1"/>
</dbReference>
<keyword evidence="2" id="KW-1133">Transmembrane helix</keyword>
<dbReference type="EMBL" id="CCBQ010000045">
    <property type="protein sequence ID" value="CDO95658.1"/>
    <property type="molecule type" value="Genomic_DNA"/>
</dbReference>
<dbReference type="InterPro" id="IPR001012">
    <property type="entry name" value="UBX_dom"/>
</dbReference>
<dbReference type="PANTHER" id="PTHR23322">
    <property type="entry name" value="FAS-ASSOCIATED PROTEIN"/>
    <property type="match status" value="1"/>
</dbReference>
<dbReference type="InterPro" id="IPR006577">
    <property type="entry name" value="UAS"/>
</dbReference>